<dbReference type="EMBL" id="JBHTAR010000011">
    <property type="protein sequence ID" value="MFC7199258.1"/>
    <property type="molecule type" value="Genomic_DNA"/>
</dbReference>
<feature type="transmembrane region" description="Helical" evidence="1">
    <location>
        <begin position="86"/>
        <end position="114"/>
    </location>
</feature>
<gene>
    <name evidence="2" type="ORF">ACFQJ9_07495</name>
</gene>
<proteinExistence type="predicted"/>
<sequence>MEMLDPASAVALLLVLTAVVVSVHPTVPSSPFALGGLFVYWWTHDFMMPEPGSLLLLAVLGAVLVKTEQYAARHVPAKSDVASRTVALGAAVGLVLYVLLGVPGLVAGVVVAVACEKYESNVRAGTESYVAGVGTEPAVDGAVGDVADTDVGGAVSSGVEGALEDTARVLVASGLQLVVTSLFSAAFVVTTKLG</sequence>
<comment type="caution">
    <text evidence="2">The sequence shown here is derived from an EMBL/GenBank/DDBJ whole genome shotgun (WGS) entry which is preliminary data.</text>
</comment>
<keyword evidence="1" id="KW-0812">Transmembrane</keyword>
<keyword evidence="1" id="KW-1133">Transmembrane helix</keyword>
<organism evidence="2 3">
    <name type="scientific">Halospeciosus flavus</name>
    <dbReference type="NCBI Taxonomy" id="3032283"/>
    <lineage>
        <taxon>Archaea</taxon>
        <taxon>Methanobacteriati</taxon>
        <taxon>Methanobacteriota</taxon>
        <taxon>Stenosarchaea group</taxon>
        <taxon>Halobacteria</taxon>
        <taxon>Halobacteriales</taxon>
        <taxon>Halobacteriaceae</taxon>
        <taxon>Halospeciosus</taxon>
    </lineage>
</organism>
<feature type="transmembrane region" description="Helical" evidence="1">
    <location>
        <begin position="46"/>
        <end position="65"/>
    </location>
</feature>
<evidence type="ECO:0000313" key="3">
    <source>
        <dbReference type="Proteomes" id="UP001596447"/>
    </source>
</evidence>
<dbReference type="AlphaFoldDB" id="A0ABD5Z259"/>
<evidence type="ECO:0000256" key="1">
    <source>
        <dbReference type="SAM" id="Phobius"/>
    </source>
</evidence>
<evidence type="ECO:0000313" key="2">
    <source>
        <dbReference type="EMBL" id="MFC7199258.1"/>
    </source>
</evidence>
<keyword evidence="3" id="KW-1185">Reference proteome</keyword>
<accession>A0ABD5Z259</accession>
<protein>
    <submittedName>
        <fullName evidence="2">DUF456 family protein</fullName>
    </submittedName>
</protein>
<name>A0ABD5Z259_9EURY</name>
<dbReference type="InterPro" id="IPR007403">
    <property type="entry name" value="DUF456"/>
</dbReference>
<dbReference type="RefSeq" id="WP_279529198.1">
    <property type="nucleotide sequence ID" value="NZ_CP122312.1"/>
</dbReference>
<keyword evidence="1" id="KW-0472">Membrane</keyword>
<feature type="transmembrane region" description="Helical" evidence="1">
    <location>
        <begin position="169"/>
        <end position="189"/>
    </location>
</feature>
<reference evidence="2 3" key="1">
    <citation type="journal article" date="2019" name="Int. J. Syst. Evol. Microbiol.">
        <title>The Global Catalogue of Microorganisms (GCM) 10K type strain sequencing project: providing services to taxonomists for standard genome sequencing and annotation.</title>
        <authorList>
            <consortium name="The Broad Institute Genomics Platform"/>
            <consortium name="The Broad Institute Genome Sequencing Center for Infectious Disease"/>
            <person name="Wu L."/>
            <person name="Ma J."/>
        </authorList>
    </citation>
    <scope>NUCLEOTIDE SEQUENCE [LARGE SCALE GENOMIC DNA]</scope>
    <source>
        <strain evidence="2 3">XZGYJ-43</strain>
    </source>
</reference>
<dbReference type="Pfam" id="PF04306">
    <property type="entry name" value="DUF456"/>
    <property type="match status" value="1"/>
</dbReference>
<dbReference type="Proteomes" id="UP001596447">
    <property type="component" value="Unassembled WGS sequence"/>
</dbReference>